<name>A0A1S2PYM0_9ACTN</name>
<dbReference type="AlphaFoldDB" id="A0A1S2PYM0"/>
<dbReference type="Proteomes" id="UP000179642">
    <property type="component" value="Unassembled WGS sequence"/>
</dbReference>
<proteinExistence type="predicted"/>
<dbReference type="SUPFAM" id="SSF55961">
    <property type="entry name" value="Bet v1-like"/>
    <property type="match status" value="1"/>
</dbReference>
<gene>
    <name evidence="1" type="ORF">BIV23_29630</name>
</gene>
<evidence type="ECO:0008006" key="3">
    <source>
        <dbReference type="Google" id="ProtNLM"/>
    </source>
</evidence>
<sequence>MPQWPVADFDPVRRLHVIAATTPGAARIGEAVLDAPFERVWSLAQDLERTMPLWIPDVRTVRLLTPESTGAPLQARIHGHTRLRATFAIDLAPGWCLMQSRLVLGGMAARPETDRTTRLAFLGGLRFPGARLLAPALRPFTGNPLARFAALLDEE</sequence>
<reference evidence="1 2" key="1">
    <citation type="submission" date="2016-10" db="EMBL/GenBank/DDBJ databases">
        <title>Genome sequence of Streptomyces sp. MUSC 1.</title>
        <authorList>
            <person name="Lee L.-H."/>
            <person name="Ser H.-L."/>
            <person name="Law J.W.-F."/>
        </authorList>
    </citation>
    <scope>NUCLEOTIDE SEQUENCE [LARGE SCALE GENOMIC DNA]</scope>
    <source>
        <strain evidence="1 2">MUSC 1</strain>
    </source>
</reference>
<evidence type="ECO:0000313" key="2">
    <source>
        <dbReference type="Proteomes" id="UP000179642"/>
    </source>
</evidence>
<dbReference type="EMBL" id="MLYO01000054">
    <property type="protein sequence ID" value="OIJ98550.1"/>
    <property type="molecule type" value="Genomic_DNA"/>
</dbReference>
<protein>
    <recommendedName>
        <fullName evidence="3">Polyketide cyclase</fullName>
    </recommendedName>
</protein>
<dbReference type="Gene3D" id="3.30.530.20">
    <property type="match status" value="1"/>
</dbReference>
<dbReference type="InterPro" id="IPR023393">
    <property type="entry name" value="START-like_dom_sf"/>
</dbReference>
<keyword evidence="2" id="KW-1185">Reference proteome</keyword>
<comment type="caution">
    <text evidence="1">The sequence shown here is derived from an EMBL/GenBank/DDBJ whole genome shotgun (WGS) entry which is preliminary data.</text>
</comment>
<organism evidence="1 2">
    <name type="scientific">Streptomyces monashensis</name>
    <dbReference type="NCBI Taxonomy" id="1678012"/>
    <lineage>
        <taxon>Bacteria</taxon>
        <taxon>Bacillati</taxon>
        <taxon>Actinomycetota</taxon>
        <taxon>Actinomycetes</taxon>
        <taxon>Kitasatosporales</taxon>
        <taxon>Streptomycetaceae</taxon>
        <taxon>Streptomyces</taxon>
    </lineage>
</organism>
<evidence type="ECO:0000313" key="1">
    <source>
        <dbReference type="EMBL" id="OIJ98550.1"/>
    </source>
</evidence>
<accession>A0A1S2PYM0</accession>